<dbReference type="Pfam" id="PF04404">
    <property type="entry name" value="ERF"/>
    <property type="match status" value="1"/>
</dbReference>
<name>A0A6N1VF28_9HYPH</name>
<dbReference type="InterPro" id="IPR007499">
    <property type="entry name" value="ERF_bacteria_virus"/>
</dbReference>
<dbReference type="RefSeq" id="WP_175275719.1">
    <property type="nucleotide sequence ID" value="NZ_CP054836.1"/>
</dbReference>
<evidence type="ECO:0000313" key="2">
    <source>
        <dbReference type="Proteomes" id="UP000509367"/>
    </source>
</evidence>
<evidence type="ECO:0000313" key="1">
    <source>
        <dbReference type="EMBL" id="QKV17822.1"/>
    </source>
</evidence>
<accession>A0A6N1VF28</accession>
<sequence length="267" mass="29777">MTAKHDTFTPVDGGKGQKMTKHETVTHENLYAALAAAQGELRNPEKSKKADTGKYQYNYADIGDVLETVLPVLSRHGLALTQPTVIRDNTIVLITRVSFKDESIESEYPVCSLNGNHQAMGAAMTYARRYALTSLVGVAAVDDTDGKDAAPVGEGPREKMSANQAKEELNWAAIQSKIDNAKDLATLDKQAEWIEKRRGYWPDTYYWKAKERITFNRLEKATERLDACKDIDELANEFADLEAALDGKVQYEELAGIYKAAERKLEQ</sequence>
<proteinExistence type="predicted"/>
<protein>
    <submittedName>
        <fullName evidence="1">ERF family protein</fullName>
    </submittedName>
</protein>
<keyword evidence="2" id="KW-1185">Reference proteome</keyword>
<organism evidence="1 2">
    <name type="scientific">Oricola thermophila</name>
    <dbReference type="NCBI Taxonomy" id="2742145"/>
    <lineage>
        <taxon>Bacteria</taxon>
        <taxon>Pseudomonadati</taxon>
        <taxon>Pseudomonadota</taxon>
        <taxon>Alphaproteobacteria</taxon>
        <taxon>Hyphomicrobiales</taxon>
        <taxon>Ahrensiaceae</taxon>
        <taxon>Oricola</taxon>
    </lineage>
</organism>
<reference evidence="1 2" key="1">
    <citation type="submission" date="2020-06" db="EMBL/GenBank/DDBJ databases">
        <title>Oricola thermophila sp. nov. isolated from a tidal sediments.</title>
        <authorList>
            <person name="Kwon K.K."/>
            <person name="Yang S.-H."/>
            <person name="Park M.-J."/>
        </authorList>
    </citation>
    <scope>NUCLEOTIDE SEQUENCE [LARGE SCALE GENOMIC DNA]</scope>
    <source>
        <strain evidence="1 2">MEBiC13590</strain>
    </source>
</reference>
<dbReference type="Proteomes" id="UP000509367">
    <property type="component" value="Chromosome"/>
</dbReference>
<gene>
    <name evidence="1" type="ORF">HTY61_04795</name>
</gene>
<dbReference type="AlphaFoldDB" id="A0A6N1VF28"/>
<dbReference type="EMBL" id="CP054836">
    <property type="protein sequence ID" value="QKV17822.1"/>
    <property type="molecule type" value="Genomic_DNA"/>
</dbReference>
<dbReference type="KEGG" id="orm:HTY61_04795"/>